<evidence type="ECO:0000256" key="5">
    <source>
        <dbReference type="ARBA" id="ARBA00023136"/>
    </source>
</evidence>
<comment type="activity regulation">
    <text evidence="10">Na(+) is not transported, but it plays an essential structural role and its presence is essential for fluoride channel function.</text>
</comment>
<gene>
    <name evidence="10 11" type="primary">crcB</name>
    <name evidence="10" type="synonym">fluC</name>
    <name evidence="11" type="ORF">ACH4WX_22690</name>
</gene>
<dbReference type="Proteomes" id="UP001611263">
    <property type="component" value="Unassembled WGS sequence"/>
</dbReference>
<evidence type="ECO:0000256" key="2">
    <source>
        <dbReference type="ARBA" id="ARBA00022475"/>
    </source>
</evidence>
<keyword evidence="2 10" id="KW-1003">Cell membrane</keyword>
<dbReference type="PANTHER" id="PTHR28259">
    <property type="entry name" value="FLUORIDE EXPORT PROTEIN 1-RELATED"/>
    <property type="match status" value="1"/>
</dbReference>
<keyword evidence="10" id="KW-0915">Sodium</keyword>
<accession>A0ABW7TWA7</accession>
<proteinExistence type="inferred from homology"/>
<dbReference type="GeneID" id="93506608"/>
<evidence type="ECO:0000256" key="6">
    <source>
        <dbReference type="ARBA" id="ARBA00023303"/>
    </source>
</evidence>
<evidence type="ECO:0000256" key="10">
    <source>
        <dbReference type="HAMAP-Rule" id="MF_00454"/>
    </source>
</evidence>
<keyword evidence="10" id="KW-0479">Metal-binding</keyword>
<comment type="caution">
    <text evidence="11">The sequence shown here is derived from an EMBL/GenBank/DDBJ whole genome shotgun (WGS) entry which is preliminary data.</text>
</comment>
<dbReference type="NCBIfam" id="TIGR00494">
    <property type="entry name" value="crcB"/>
    <property type="match status" value="1"/>
</dbReference>
<comment type="similarity">
    <text evidence="7 10">Belongs to the fluoride channel Fluc/FEX (TC 1.A.43) family.</text>
</comment>
<evidence type="ECO:0000256" key="4">
    <source>
        <dbReference type="ARBA" id="ARBA00022989"/>
    </source>
</evidence>
<evidence type="ECO:0000256" key="9">
    <source>
        <dbReference type="ARBA" id="ARBA00049940"/>
    </source>
</evidence>
<evidence type="ECO:0000256" key="1">
    <source>
        <dbReference type="ARBA" id="ARBA00004651"/>
    </source>
</evidence>
<feature type="binding site" evidence="10">
    <location>
        <position position="69"/>
    </location>
    <ligand>
        <name>Na(+)</name>
        <dbReference type="ChEBI" id="CHEBI:29101"/>
        <note>structural</note>
    </ligand>
</feature>
<dbReference type="HAMAP" id="MF_00454">
    <property type="entry name" value="FluC"/>
    <property type="match status" value="1"/>
</dbReference>
<keyword evidence="6 10" id="KW-0407">Ion channel</keyword>
<comment type="catalytic activity">
    <reaction evidence="8">
        <text>fluoride(in) = fluoride(out)</text>
        <dbReference type="Rhea" id="RHEA:76159"/>
        <dbReference type="ChEBI" id="CHEBI:17051"/>
    </reaction>
    <physiologicalReaction direction="left-to-right" evidence="8">
        <dbReference type="Rhea" id="RHEA:76160"/>
    </physiologicalReaction>
</comment>
<reference evidence="11 12" key="1">
    <citation type="submission" date="2024-10" db="EMBL/GenBank/DDBJ databases">
        <title>The Natural Products Discovery Center: Release of the First 8490 Sequenced Strains for Exploring Actinobacteria Biosynthetic Diversity.</title>
        <authorList>
            <person name="Kalkreuter E."/>
            <person name="Kautsar S.A."/>
            <person name="Yang D."/>
            <person name="Bader C.D."/>
            <person name="Teijaro C.N."/>
            <person name="Fluegel L."/>
            <person name="Davis C.M."/>
            <person name="Simpson J.R."/>
            <person name="Lauterbach L."/>
            <person name="Steele A.D."/>
            <person name="Gui C."/>
            <person name="Meng S."/>
            <person name="Li G."/>
            <person name="Viehrig K."/>
            <person name="Ye F."/>
            <person name="Su P."/>
            <person name="Kiefer A.F."/>
            <person name="Nichols A."/>
            <person name="Cepeda A.J."/>
            <person name="Yan W."/>
            <person name="Fan B."/>
            <person name="Jiang Y."/>
            <person name="Adhikari A."/>
            <person name="Zheng C.-J."/>
            <person name="Schuster L."/>
            <person name="Cowan T.M."/>
            <person name="Smanski M.J."/>
            <person name="Chevrette M.G."/>
            <person name="De Carvalho L.P.S."/>
            <person name="Shen B."/>
        </authorList>
    </citation>
    <scope>NUCLEOTIDE SEQUENCE [LARGE SCALE GENOMIC DNA]</scope>
    <source>
        <strain evidence="11 12">NPDC020568</strain>
    </source>
</reference>
<keyword evidence="10" id="KW-0406">Ion transport</keyword>
<protein>
    <recommendedName>
        <fullName evidence="10">Fluoride-specific ion channel FluC</fullName>
    </recommendedName>
</protein>
<evidence type="ECO:0000313" key="12">
    <source>
        <dbReference type="Proteomes" id="UP001611263"/>
    </source>
</evidence>
<name>A0ABW7TWA7_9NOCA</name>
<feature type="transmembrane region" description="Helical" evidence="10">
    <location>
        <begin position="32"/>
        <end position="51"/>
    </location>
</feature>
<feature type="transmembrane region" description="Helical" evidence="10">
    <location>
        <begin position="58"/>
        <end position="77"/>
    </location>
</feature>
<dbReference type="PANTHER" id="PTHR28259:SF1">
    <property type="entry name" value="FLUORIDE EXPORT PROTEIN 1-RELATED"/>
    <property type="match status" value="1"/>
</dbReference>
<evidence type="ECO:0000256" key="8">
    <source>
        <dbReference type="ARBA" id="ARBA00035585"/>
    </source>
</evidence>
<comment type="subcellular location">
    <subcellularLocation>
        <location evidence="1 10">Cell membrane</location>
        <topology evidence="1 10">Multi-pass membrane protein</topology>
    </subcellularLocation>
</comment>
<comment type="function">
    <text evidence="9 10">Fluoride-specific ion channel. Important for reducing fluoride concentration in the cell, thus reducing its toxicity.</text>
</comment>
<organism evidence="11 12">
    <name type="scientific">Nocardia carnea</name>
    <dbReference type="NCBI Taxonomy" id="37328"/>
    <lineage>
        <taxon>Bacteria</taxon>
        <taxon>Bacillati</taxon>
        <taxon>Actinomycetota</taxon>
        <taxon>Actinomycetes</taxon>
        <taxon>Mycobacteriales</taxon>
        <taxon>Nocardiaceae</taxon>
        <taxon>Nocardia</taxon>
    </lineage>
</organism>
<keyword evidence="5 10" id="KW-0472">Membrane</keyword>
<evidence type="ECO:0000256" key="3">
    <source>
        <dbReference type="ARBA" id="ARBA00022692"/>
    </source>
</evidence>
<dbReference type="RefSeq" id="WP_033243557.1">
    <property type="nucleotide sequence ID" value="NZ_JBIRUQ010000005.1"/>
</dbReference>
<dbReference type="Pfam" id="PF02537">
    <property type="entry name" value="CRCB"/>
    <property type="match status" value="1"/>
</dbReference>
<dbReference type="EMBL" id="JBIRUQ010000005">
    <property type="protein sequence ID" value="MFI1463535.1"/>
    <property type="molecule type" value="Genomic_DNA"/>
</dbReference>
<sequence length="119" mass="11559">MTAVWVVLGGMLGAPARYLLDRVVTAHTESRLPLGTLAVNIVGSALLGVLIGSGVSGAVAVAAGIGFCGAFTTFSTFGYETVGLATGGAAGHAFGNIVLNTGICLGAVYLGATAAGLFG</sequence>
<keyword evidence="3 10" id="KW-0812">Transmembrane</keyword>
<keyword evidence="10" id="KW-0813">Transport</keyword>
<feature type="transmembrane region" description="Helical" evidence="10">
    <location>
        <begin position="97"/>
        <end position="118"/>
    </location>
</feature>
<feature type="binding site" evidence="10">
    <location>
        <position position="72"/>
    </location>
    <ligand>
        <name>Na(+)</name>
        <dbReference type="ChEBI" id="CHEBI:29101"/>
        <note>structural</note>
    </ligand>
</feature>
<evidence type="ECO:0000313" key="11">
    <source>
        <dbReference type="EMBL" id="MFI1463535.1"/>
    </source>
</evidence>
<keyword evidence="4 10" id="KW-1133">Transmembrane helix</keyword>
<evidence type="ECO:0000256" key="7">
    <source>
        <dbReference type="ARBA" id="ARBA00035120"/>
    </source>
</evidence>
<dbReference type="InterPro" id="IPR003691">
    <property type="entry name" value="FluC"/>
</dbReference>
<keyword evidence="12" id="KW-1185">Reference proteome</keyword>